<evidence type="ECO:0000256" key="1">
    <source>
        <dbReference type="SAM" id="SignalP"/>
    </source>
</evidence>
<protein>
    <recommendedName>
        <fullName evidence="4">Outer membrane protein beta-barrel domain-containing protein</fullName>
    </recommendedName>
</protein>
<evidence type="ECO:0008006" key="4">
    <source>
        <dbReference type="Google" id="ProtNLM"/>
    </source>
</evidence>
<accession>A0A833H4L0</accession>
<evidence type="ECO:0000313" key="2">
    <source>
        <dbReference type="EMBL" id="KAB2934920.1"/>
    </source>
</evidence>
<name>A0A833H4L0_9LEPT</name>
<organism evidence="2 3">
    <name type="scientific">Leptonema illini</name>
    <dbReference type="NCBI Taxonomy" id="183"/>
    <lineage>
        <taxon>Bacteria</taxon>
        <taxon>Pseudomonadati</taxon>
        <taxon>Spirochaetota</taxon>
        <taxon>Spirochaetia</taxon>
        <taxon>Leptospirales</taxon>
        <taxon>Leptospiraceae</taxon>
        <taxon>Leptonema</taxon>
    </lineage>
</organism>
<sequence length="284" mass="31978">MKRTYLVLKLLLILAAPVTGRLYADEFEFGFTYGLLSHNEDSFSGGVYRFRPGLYNAFQRGIVYDPFPVYGTGEVFFRFSGPIGDNHSFGIAYGQEEAGGASTTEIRTSYFTNVKHTFDFRYLLFTYHYAIPIRSYFRNISLEVGGGLGLLPLTRWQIKGYQTDLGSFNRSYEALLESNSGFQYRMELVLVKKWRAAVFRFGARIDYRLAGDFTGLAGGSEVRPFTLTDGTHALTPDLLDLVELQEAAQNQYLDPSLRFEGLVRGGTEMTWGTTGLFASVGVRF</sequence>
<gene>
    <name evidence="2" type="ORF">F9K24_03830</name>
</gene>
<keyword evidence="1" id="KW-0732">Signal</keyword>
<feature type="chain" id="PRO_5032631904" description="Outer membrane protein beta-barrel domain-containing protein" evidence="1">
    <location>
        <begin position="25"/>
        <end position="284"/>
    </location>
</feature>
<reference evidence="2 3" key="1">
    <citation type="submission" date="2019-10" db="EMBL/GenBank/DDBJ databases">
        <title>Extracellular Electron Transfer in a Candidatus Methanoperedens spp. Enrichment Culture.</title>
        <authorList>
            <person name="Berger S."/>
            <person name="Rangel Shaw D."/>
            <person name="Berben T."/>
            <person name="In 'T Zandt M."/>
            <person name="Frank J."/>
            <person name="Reimann J."/>
            <person name="Jetten M.S.M."/>
            <person name="Welte C.U."/>
        </authorList>
    </citation>
    <scope>NUCLEOTIDE SEQUENCE [LARGE SCALE GENOMIC DNA]</scope>
    <source>
        <strain evidence="2">SB12</strain>
    </source>
</reference>
<comment type="caution">
    <text evidence="2">The sequence shown here is derived from an EMBL/GenBank/DDBJ whole genome shotgun (WGS) entry which is preliminary data.</text>
</comment>
<feature type="signal peptide" evidence="1">
    <location>
        <begin position="1"/>
        <end position="24"/>
    </location>
</feature>
<dbReference type="AlphaFoldDB" id="A0A833H4L0"/>
<dbReference type="Proteomes" id="UP000460298">
    <property type="component" value="Unassembled WGS sequence"/>
</dbReference>
<proteinExistence type="predicted"/>
<dbReference type="EMBL" id="WBUI01000002">
    <property type="protein sequence ID" value="KAB2934920.1"/>
    <property type="molecule type" value="Genomic_DNA"/>
</dbReference>
<evidence type="ECO:0000313" key="3">
    <source>
        <dbReference type="Proteomes" id="UP000460298"/>
    </source>
</evidence>